<dbReference type="PANTHER" id="PTHR46142:SF3">
    <property type="entry name" value="F18B13.24 PROTEIN"/>
    <property type="match status" value="1"/>
</dbReference>
<dbReference type="Gene3D" id="3.10.180.10">
    <property type="entry name" value="2,3-Dihydroxybiphenyl 1,2-Dioxygenase, domain 1"/>
    <property type="match status" value="1"/>
</dbReference>
<dbReference type="InterPro" id="IPR004360">
    <property type="entry name" value="Glyas_Fos-R_dOase_dom"/>
</dbReference>
<dbReference type="Pfam" id="PF00903">
    <property type="entry name" value="Glyoxalase"/>
    <property type="match status" value="1"/>
</dbReference>
<evidence type="ECO:0000313" key="3">
    <source>
        <dbReference type="Proteomes" id="UP001589854"/>
    </source>
</evidence>
<name>A0ABV6GH59_9BACI</name>
<dbReference type="RefSeq" id="WP_378935904.1">
    <property type="nucleotide sequence ID" value="NZ_JBHLVO010000015.1"/>
</dbReference>
<dbReference type="EMBL" id="JBHLVO010000015">
    <property type="protein sequence ID" value="MFC0273019.1"/>
    <property type="molecule type" value="Genomic_DNA"/>
</dbReference>
<dbReference type="PANTHER" id="PTHR46142">
    <property type="match status" value="1"/>
</dbReference>
<proteinExistence type="predicted"/>
<accession>A0ABV6GH59</accession>
<dbReference type="PROSITE" id="PS51819">
    <property type="entry name" value="VOC"/>
    <property type="match status" value="1"/>
</dbReference>
<organism evidence="2 3">
    <name type="scientific">Metabacillus herbersteinensis</name>
    <dbReference type="NCBI Taxonomy" id="283816"/>
    <lineage>
        <taxon>Bacteria</taxon>
        <taxon>Bacillati</taxon>
        <taxon>Bacillota</taxon>
        <taxon>Bacilli</taxon>
        <taxon>Bacillales</taxon>
        <taxon>Bacillaceae</taxon>
        <taxon>Metabacillus</taxon>
    </lineage>
</organism>
<evidence type="ECO:0000259" key="1">
    <source>
        <dbReference type="PROSITE" id="PS51819"/>
    </source>
</evidence>
<protein>
    <submittedName>
        <fullName evidence="2">VOC family protein</fullName>
    </submittedName>
</protein>
<keyword evidence="3" id="KW-1185">Reference proteome</keyword>
<evidence type="ECO:0000313" key="2">
    <source>
        <dbReference type="EMBL" id="MFC0273019.1"/>
    </source>
</evidence>
<dbReference type="SUPFAM" id="SSF54593">
    <property type="entry name" value="Glyoxalase/Bleomycin resistance protein/Dihydroxybiphenyl dioxygenase"/>
    <property type="match status" value="1"/>
</dbReference>
<dbReference type="Proteomes" id="UP001589854">
    <property type="component" value="Unassembled WGS sequence"/>
</dbReference>
<feature type="domain" description="VOC" evidence="1">
    <location>
        <begin position="6"/>
        <end position="125"/>
    </location>
</feature>
<comment type="caution">
    <text evidence="2">The sequence shown here is derived from an EMBL/GenBank/DDBJ whole genome shotgun (WGS) entry which is preliminary data.</text>
</comment>
<dbReference type="InterPro" id="IPR037523">
    <property type="entry name" value="VOC_core"/>
</dbReference>
<reference evidence="2 3" key="1">
    <citation type="submission" date="2024-09" db="EMBL/GenBank/DDBJ databases">
        <authorList>
            <person name="Sun Q."/>
            <person name="Mori K."/>
        </authorList>
    </citation>
    <scope>NUCLEOTIDE SEQUENCE [LARGE SCALE GENOMIC DNA]</scope>
    <source>
        <strain evidence="2 3">CCM 7228</strain>
    </source>
</reference>
<sequence>MINYKELHHTSLSVTDLEKAKQFYRDVLCLTEIERPNFNFPGAWFAIGTQQLHLIVDPLSQTIRNDKTLNSREGHFALRVDNYYDTINWLKKKNIEVLAKPTSQSGFAQLFCTDPDGNLIELNVDQEDL</sequence>
<gene>
    <name evidence="2" type="ORF">ACFFIX_16455</name>
</gene>
<dbReference type="InterPro" id="IPR029068">
    <property type="entry name" value="Glyas_Bleomycin-R_OHBP_Dase"/>
</dbReference>